<evidence type="ECO:0000256" key="1">
    <source>
        <dbReference type="SAM" id="MobiDB-lite"/>
    </source>
</evidence>
<reference evidence="3" key="1">
    <citation type="submission" date="2022-09" db="EMBL/GenBank/DDBJ databases">
        <title>Winslowiella arboricola sp. nov., isolated from bleeding cankers on broadleaf hosts.</title>
        <authorList>
            <person name="Brady C."/>
            <person name="Kaur S."/>
            <person name="Crampton B."/>
            <person name="Maddock D."/>
            <person name="Arnold D."/>
            <person name="Denman S."/>
        </authorList>
    </citation>
    <scope>NUCLEOTIDE SEQUENCE</scope>
    <source>
        <strain evidence="3">BAC 15a-03b</strain>
    </source>
</reference>
<keyword evidence="2" id="KW-0472">Membrane</keyword>
<dbReference type="Proteomes" id="UP001064262">
    <property type="component" value="Unassembled WGS sequence"/>
</dbReference>
<feature type="transmembrane region" description="Helical" evidence="2">
    <location>
        <begin position="102"/>
        <end position="122"/>
    </location>
</feature>
<gene>
    <name evidence="3" type="ORF">N5923_23490</name>
</gene>
<evidence type="ECO:0000256" key="2">
    <source>
        <dbReference type="SAM" id="Phobius"/>
    </source>
</evidence>
<keyword evidence="2" id="KW-0812">Transmembrane</keyword>
<dbReference type="RefSeq" id="WP_267144337.1">
    <property type="nucleotide sequence ID" value="NZ_JAODIL010000081.1"/>
</dbReference>
<evidence type="ECO:0000313" key="4">
    <source>
        <dbReference type="Proteomes" id="UP001064262"/>
    </source>
</evidence>
<name>A0A9J6PZX3_9GAMM</name>
<accession>A0A9J6PZX3</accession>
<protein>
    <submittedName>
        <fullName evidence="3">Uncharacterized protein</fullName>
    </submittedName>
</protein>
<keyword evidence="2" id="KW-1133">Transmembrane helix</keyword>
<dbReference type="EMBL" id="JAODIM010000043">
    <property type="protein sequence ID" value="MCU5780460.1"/>
    <property type="molecule type" value="Genomic_DNA"/>
</dbReference>
<dbReference type="AlphaFoldDB" id="A0A9J6PZX3"/>
<feature type="transmembrane region" description="Helical" evidence="2">
    <location>
        <begin position="142"/>
        <end position="161"/>
    </location>
</feature>
<organism evidence="3 4">
    <name type="scientific">Winslowiella arboricola</name>
    <dbReference type="NCBI Taxonomy" id="2978220"/>
    <lineage>
        <taxon>Bacteria</taxon>
        <taxon>Pseudomonadati</taxon>
        <taxon>Pseudomonadota</taxon>
        <taxon>Gammaproteobacteria</taxon>
        <taxon>Enterobacterales</taxon>
        <taxon>Erwiniaceae</taxon>
        <taxon>Winslowiella</taxon>
    </lineage>
</organism>
<sequence length="182" mass="20711">MIDPSQPLDKKKEALEALIKRAREKVERASVSNGDEKTSLERQQLEGERGQDEKALDDLKSAVESLANAVQQIDTRSKDLENEGQEQFLTMREMYAKKAYRFVWLWSVALIVILVLQGAKYPHLKLWVVEFKASDFNLESNVLIALISGVTVNIVAVFIVVMRNLFPSEMKARTTEKKKDAD</sequence>
<proteinExistence type="predicted"/>
<evidence type="ECO:0000313" key="3">
    <source>
        <dbReference type="EMBL" id="MCU5780460.1"/>
    </source>
</evidence>
<keyword evidence="4" id="KW-1185">Reference proteome</keyword>
<feature type="region of interest" description="Disordered" evidence="1">
    <location>
        <begin position="25"/>
        <end position="54"/>
    </location>
</feature>
<comment type="caution">
    <text evidence="3">The sequence shown here is derived from an EMBL/GenBank/DDBJ whole genome shotgun (WGS) entry which is preliminary data.</text>
</comment>